<dbReference type="PANTHER" id="PTHR43791:SF85">
    <property type="entry name" value="TRANSPORTER, PUTATIVE (AFU_ORTHOLOGUE AFUA_6G00710)-RELATED"/>
    <property type="match status" value="1"/>
</dbReference>
<dbReference type="InterPro" id="IPR002347">
    <property type="entry name" value="SDR_fam"/>
</dbReference>
<feature type="transmembrane region" description="Helical" evidence="7">
    <location>
        <begin position="387"/>
        <end position="409"/>
    </location>
</feature>
<feature type="transmembrane region" description="Helical" evidence="7">
    <location>
        <begin position="302"/>
        <end position="319"/>
    </location>
</feature>
<feature type="transmembrane region" description="Helical" evidence="7">
    <location>
        <begin position="261"/>
        <end position="282"/>
    </location>
</feature>
<reference evidence="8" key="1">
    <citation type="submission" date="2023-03" db="EMBL/GenBank/DDBJ databases">
        <title>Massive genome expansion in bonnet fungi (Mycena s.s.) driven by repeated elements and novel gene families across ecological guilds.</title>
        <authorList>
            <consortium name="Lawrence Berkeley National Laboratory"/>
            <person name="Harder C.B."/>
            <person name="Miyauchi S."/>
            <person name="Viragh M."/>
            <person name="Kuo A."/>
            <person name="Thoen E."/>
            <person name="Andreopoulos B."/>
            <person name="Lu D."/>
            <person name="Skrede I."/>
            <person name="Drula E."/>
            <person name="Henrissat B."/>
            <person name="Morin E."/>
            <person name="Kohler A."/>
            <person name="Barry K."/>
            <person name="LaButti K."/>
            <person name="Morin E."/>
            <person name="Salamov A."/>
            <person name="Lipzen A."/>
            <person name="Mereny Z."/>
            <person name="Hegedus B."/>
            <person name="Baldrian P."/>
            <person name="Stursova M."/>
            <person name="Weitz H."/>
            <person name="Taylor A."/>
            <person name="Grigoriev I.V."/>
            <person name="Nagy L.G."/>
            <person name="Martin F."/>
            <person name="Kauserud H."/>
        </authorList>
    </citation>
    <scope>NUCLEOTIDE SEQUENCE</scope>
    <source>
        <strain evidence="8">9284</strain>
    </source>
</reference>
<sequence length="857" mass="94158">MDQEKEISRASSKTEKDVDGSTVDSTLDPRLEARVWRKLDLWILPVVAVFYLFSFLDRTNIGNAKVAGLAAELHMSPKQYSIALTVTYVPYIKIGPNVMLPTMIALWGVVTACQGTVKTYGGLLACRFFLGLLEGGVLPGIVLYLSFFYPRLRLQKRVAAFFSAASLAGAFGGILAYGITKLDGRQGHSGWQWIFIIEGTITAFIGLVSYPILPVSPETVRFLTEEERRYLKARLVEDGVIDEQHDSFSWREVLRGFVSPHILIAAPLFFCGGVMMFSLAYFTPSILTSLGYTASKAQLMSVPPFSVAFVVMMITAYISDRYRCRGAVSILGSILCIVGFGMFLGSKNHRVQYGSLFLSIPGTYILPAAVSTWNANNAAPHVRRATAIAFGFILVNSGGILATWLLGSISPAPFYTKATKVLLAFSVLVGAFAVLNILYLTRENKRKAEVRAKMPTLEMPRSPSTRYGNTSDDQYYGTWNTQSMPQYPGPHTAGSSSGSRPSQSQQYAMQSAPRQMPPPHQSSRAPTQVDGRPPDYWHNDKDMMCVNRGNAKEYPYSVSFRPTTGPCRFGVALLNLELGLRMVNGEGGLDQLLPPPISRFAHATLLVEWPGYRSESYILNLVDPRTRQHITRAQLGAQATQHFKNFINTRTEAHFFEDSDNALLLSVDGVSYEQVRLAELYTKDGMTFHMQFALNVNYSDVGFNLIEITVLITGGGSGIGKMMAAGFVGNGAIVYICARKEQQLKEAVQDLQSLASGGGRAEYIVGNIATKVGCDALIAEFKKRESKLHVNNSGVYWTGPFGNFPEERGWDAVFAVNVKMTAGLTDFLTKGATANEPGRVINILSTESVVPLSEHLL</sequence>
<feature type="compositionally biased region" description="Basic and acidic residues" evidence="6">
    <location>
        <begin position="1"/>
        <end position="19"/>
    </location>
</feature>
<feature type="compositionally biased region" description="Polar residues" evidence="6">
    <location>
        <begin position="462"/>
        <end position="485"/>
    </location>
</feature>
<protein>
    <submittedName>
        <fullName evidence="8">Major facilitator superfamily domain-containing protein</fullName>
    </submittedName>
</protein>
<dbReference type="GO" id="GO:0022857">
    <property type="term" value="F:transmembrane transporter activity"/>
    <property type="evidence" value="ECO:0007669"/>
    <property type="project" value="InterPro"/>
</dbReference>
<dbReference type="SUPFAM" id="SSF51735">
    <property type="entry name" value="NAD(P)-binding Rossmann-fold domains"/>
    <property type="match status" value="1"/>
</dbReference>
<dbReference type="InterPro" id="IPR036259">
    <property type="entry name" value="MFS_trans_sf"/>
</dbReference>
<keyword evidence="5 7" id="KW-0472">Membrane</keyword>
<dbReference type="PANTHER" id="PTHR43791">
    <property type="entry name" value="PERMEASE-RELATED"/>
    <property type="match status" value="1"/>
</dbReference>
<dbReference type="SUPFAM" id="SSF103473">
    <property type="entry name" value="MFS general substrate transporter"/>
    <property type="match status" value="1"/>
</dbReference>
<organism evidence="8 9">
    <name type="scientific">Roridomyces roridus</name>
    <dbReference type="NCBI Taxonomy" id="1738132"/>
    <lineage>
        <taxon>Eukaryota</taxon>
        <taxon>Fungi</taxon>
        <taxon>Dikarya</taxon>
        <taxon>Basidiomycota</taxon>
        <taxon>Agaricomycotina</taxon>
        <taxon>Agaricomycetes</taxon>
        <taxon>Agaricomycetidae</taxon>
        <taxon>Agaricales</taxon>
        <taxon>Marasmiineae</taxon>
        <taxon>Mycenaceae</taxon>
        <taxon>Roridomyces</taxon>
    </lineage>
</organism>
<keyword evidence="4 7" id="KW-1133">Transmembrane helix</keyword>
<feature type="transmembrane region" description="Helical" evidence="7">
    <location>
        <begin position="191"/>
        <end position="213"/>
    </location>
</feature>
<name>A0AAD7B6W2_9AGAR</name>
<dbReference type="InterPro" id="IPR011701">
    <property type="entry name" value="MFS"/>
</dbReference>
<feature type="region of interest" description="Disordered" evidence="6">
    <location>
        <begin position="1"/>
        <end position="23"/>
    </location>
</feature>
<evidence type="ECO:0000256" key="6">
    <source>
        <dbReference type="SAM" id="MobiDB-lite"/>
    </source>
</evidence>
<comment type="subcellular location">
    <subcellularLocation>
        <location evidence="1">Membrane</location>
        <topology evidence="1">Multi-pass membrane protein</topology>
    </subcellularLocation>
</comment>
<dbReference type="PRINTS" id="PR00081">
    <property type="entry name" value="GDHRDH"/>
</dbReference>
<dbReference type="Gene3D" id="1.20.1250.20">
    <property type="entry name" value="MFS general substrate transporter like domains"/>
    <property type="match status" value="2"/>
</dbReference>
<keyword evidence="9" id="KW-1185">Reference proteome</keyword>
<proteinExistence type="predicted"/>
<evidence type="ECO:0000256" key="4">
    <source>
        <dbReference type="ARBA" id="ARBA00022989"/>
    </source>
</evidence>
<dbReference type="AlphaFoldDB" id="A0AAD7B6W2"/>
<dbReference type="Gene3D" id="3.40.50.720">
    <property type="entry name" value="NAD(P)-binding Rossmann-like Domain"/>
    <property type="match status" value="1"/>
</dbReference>
<feature type="transmembrane region" description="Helical" evidence="7">
    <location>
        <begin position="326"/>
        <end position="344"/>
    </location>
</feature>
<feature type="transmembrane region" description="Helical" evidence="7">
    <location>
        <begin position="159"/>
        <end position="179"/>
    </location>
</feature>
<dbReference type="EMBL" id="JARKIF010000032">
    <property type="protein sequence ID" value="KAJ7611770.1"/>
    <property type="molecule type" value="Genomic_DNA"/>
</dbReference>
<evidence type="ECO:0000256" key="1">
    <source>
        <dbReference type="ARBA" id="ARBA00004141"/>
    </source>
</evidence>
<dbReference type="FunFam" id="1.20.1250.20:FF:000018">
    <property type="entry name" value="MFS transporter permease"/>
    <property type="match status" value="1"/>
</dbReference>
<feature type="transmembrane region" description="Helical" evidence="7">
    <location>
        <begin position="421"/>
        <end position="441"/>
    </location>
</feature>
<dbReference type="Proteomes" id="UP001221142">
    <property type="component" value="Unassembled WGS sequence"/>
</dbReference>
<dbReference type="Pfam" id="PF00106">
    <property type="entry name" value="adh_short"/>
    <property type="match status" value="1"/>
</dbReference>
<gene>
    <name evidence="8" type="ORF">FB45DRAFT_1119175</name>
</gene>
<keyword evidence="3 7" id="KW-0812">Transmembrane</keyword>
<dbReference type="FunFam" id="1.20.1250.20:FF:000013">
    <property type="entry name" value="MFS general substrate transporter"/>
    <property type="match status" value="1"/>
</dbReference>
<accession>A0AAD7B6W2</accession>
<evidence type="ECO:0000256" key="2">
    <source>
        <dbReference type="ARBA" id="ARBA00022448"/>
    </source>
</evidence>
<dbReference type="InterPro" id="IPR036291">
    <property type="entry name" value="NAD(P)-bd_dom_sf"/>
</dbReference>
<keyword evidence="2" id="KW-0813">Transport</keyword>
<feature type="transmembrane region" description="Helical" evidence="7">
    <location>
        <begin position="356"/>
        <end position="375"/>
    </location>
</feature>
<feature type="transmembrane region" description="Helical" evidence="7">
    <location>
        <begin position="39"/>
        <end position="56"/>
    </location>
</feature>
<evidence type="ECO:0000313" key="9">
    <source>
        <dbReference type="Proteomes" id="UP001221142"/>
    </source>
</evidence>
<feature type="transmembrane region" description="Helical" evidence="7">
    <location>
        <begin position="128"/>
        <end position="147"/>
    </location>
</feature>
<feature type="compositionally biased region" description="Low complexity" evidence="6">
    <location>
        <begin position="494"/>
        <end position="506"/>
    </location>
</feature>
<evidence type="ECO:0000256" key="7">
    <source>
        <dbReference type="SAM" id="Phobius"/>
    </source>
</evidence>
<evidence type="ECO:0000313" key="8">
    <source>
        <dbReference type="EMBL" id="KAJ7611770.1"/>
    </source>
</evidence>
<dbReference type="Pfam" id="PF07690">
    <property type="entry name" value="MFS_1"/>
    <property type="match status" value="1"/>
</dbReference>
<evidence type="ECO:0000256" key="5">
    <source>
        <dbReference type="ARBA" id="ARBA00023136"/>
    </source>
</evidence>
<evidence type="ECO:0000256" key="3">
    <source>
        <dbReference type="ARBA" id="ARBA00022692"/>
    </source>
</evidence>
<feature type="region of interest" description="Disordered" evidence="6">
    <location>
        <begin position="451"/>
        <end position="536"/>
    </location>
</feature>
<comment type="caution">
    <text evidence="8">The sequence shown here is derived from an EMBL/GenBank/DDBJ whole genome shotgun (WGS) entry which is preliminary data.</text>
</comment>
<dbReference type="GO" id="GO:0016020">
    <property type="term" value="C:membrane"/>
    <property type="evidence" value="ECO:0007669"/>
    <property type="project" value="UniProtKB-SubCell"/>
</dbReference>